<evidence type="ECO:0000313" key="7">
    <source>
        <dbReference type="Proteomes" id="UP001199355"/>
    </source>
</evidence>
<comment type="similarity">
    <text evidence="1">Belongs to the ABC transporter superfamily.</text>
</comment>
<dbReference type="InterPro" id="IPR017871">
    <property type="entry name" value="ABC_transporter-like_CS"/>
</dbReference>
<dbReference type="PANTHER" id="PTHR42711:SF5">
    <property type="entry name" value="ABC TRANSPORTER ATP-BINDING PROTEIN NATA"/>
    <property type="match status" value="1"/>
</dbReference>
<accession>A0AAE3AR45</accession>
<dbReference type="Proteomes" id="UP001199355">
    <property type="component" value="Unassembled WGS sequence"/>
</dbReference>
<evidence type="ECO:0000256" key="3">
    <source>
        <dbReference type="ARBA" id="ARBA00022741"/>
    </source>
</evidence>
<keyword evidence="4 6" id="KW-0067">ATP-binding</keyword>
<dbReference type="GO" id="GO:0016887">
    <property type="term" value="F:ATP hydrolysis activity"/>
    <property type="evidence" value="ECO:0007669"/>
    <property type="project" value="InterPro"/>
</dbReference>
<dbReference type="PROSITE" id="PS50893">
    <property type="entry name" value="ABC_TRANSPORTER_2"/>
    <property type="match status" value="1"/>
</dbReference>
<dbReference type="PROSITE" id="PS00211">
    <property type="entry name" value="ABC_TRANSPORTER_1"/>
    <property type="match status" value="1"/>
</dbReference>
<sequence length="200" mass="21927">MKNNDLILQKLSKSYHGQVVFSDLSLALSPGNAYCLMAPSGTGKTTLFRILMGLETPDSGTIDGLKNLKISAVFQEDQLLEGYDVLTNLRFVCRQRLSDAELSAYAATLLPQNALSQPVCEFSGGMKRRLSLLRALLVPFDLLILDEPFNGLDSENRKKAAALVRNRAQDKILLFAAHTKEDAALLGAEILCPFDSYCSV</sequence>
<gene>
    <name evidence="6" type="ORF">LKD45_01060</name>
</gene>
<evidence type="ECO:0000256" key="4">
    <source>
        <dbReference type="ARBA" id="ARBA00022840"/>
    </source>
</evidence>
<feature type="domain" description="ABC transporter" evidence="5">
    <location>
        <begin position="6"/>
        <end position="200"/>
    </location>
</feature>
<organism evidence="6 7">
    <name type="scientific">Gallintestinimicrobium propionicum</name>
    <dbReference type="NCBI Taxonomy" id="2981770"/>
    <lineage>
        <taxon>Bacteria</taxon>
        <taxon>Bacillati</taxon>
        <taxon>Bacillota</taxon>
        <taxon>Clostridia</taxon>
        <taxon>Lachnospirales</taxon>
        <taxon>Lachnospiraceae</taxon>
        <taxon>Gallintestinimicrobium</taxon>
    </lineage>
</organism>
<proteinExistence type="inferred from homology"/>
<dbReference type="InterPro" id="IPR027417">
    <property type="entry name" value="P-loop_NTPase"/>
</dbReference>
<evidence type="ECO:0000256" key="1">
    <source>
        <dbReference type="ARBA" id="ARBA00005417"/>
    </source>
</evidence>
<dbReference type="InterPro" id="IPR050763">
    <property type="entry name" value="ABC_transporter_ATP-binding"/>
</dbReference>
<name>A0AAE3AR45_9FIRM</name>
<dbReference type="InterPro" id="IPR003593">
    <property type="entry name" value="AAA+_ATPase"/>
</dbReference>
<dbReference type="RefSeq" id="WP_308727483.1">
    <property type="nucleotide sequence ID" value="NZ_JAJEQF010000001.1"/>
</dbReference>
<dbReference type="Pfam" id="PF00005">
    <property type="entry name" value="ABC_tran"/>
    <property type="match status" value="1"/>
</dbReference>
<dbReference type="InterPro" id="IPR003439">
    <property type="entry name" value="ABC_transporter-like_ATP-bd"/>
</dbReference>
<dbReference type="SUPFAM" id="SSF52540">
    <property type="entry name" value="P-loop containing nucleoside triphosphate hydrolases"/>
    <property type="match status" value="1"/>
</dbReference>
<keyword evidence="2" id="KW-0813">Transport</keyword>
<reference evidence="6 7" key="1">
    <citation type="submission" date="2021-10" db="EMBL/GenBank/DDBJ databases">
        <title>Anaerobic single-cell dispensing facilitates the cultivation of human gut bacteria.</title>
        <authorList>
            <person name="Afrizal A."/>
        </authorList>
    </citation>
    <scope>NUCLEOTIDE SEQUENCE [LARGE SCALE GENOMIC DNA]</scope>
    <source>
        <strain evidence="6 7">CLA-AA-H244</strain>
    </source>
</reference>
<evidence type="ECO:0000313" key="6">
    <source>
        <dbReference type="EMBL" id="MCC2166296.1"/>
    </source>
</evidence>
<dbReference type="GO" id="GO:0005524">
    <property type="term" value="F:ATP binding"/>
    <property type="evidence" value="ECO:0007669"/>
    <property type="project" value="UniProtKB-KW"/>
</dbReference>
<evidence type="ECO:0000259" key="5">
    <source>
        <dbReference type="PROSITE" id="PS50893"/>
    </source>
</evidence>
<keyword evidence="7" id="KW-1185">Reference proteome</keyword>
<dbReference type="PANTHER" id="PTHR42711">
    <property type="entry name" value="ABC TRANSPORTER ATP-BINDING PROTEIN"/>
    <property type="match status" value="1"/>
</dbReference>
<keyword evidence="3" id="KW-0547">Nucleotide-binding</keyword>
<comment type="caution">
    <text evidence="6">The sequence shown here is derived from an EMBL/GenBank/DDBJ whole genome shotgun (WGS) entry which is preliminary data.</text>
</comment>
<dbReference type="SMART" id="SM00382">
    <property type="entry name" value="AAA"/>
    <property type="match status" value="1"/>
</dbReference>
<protein>
    <submittedName>
        <fullName evidence="6">ATP-binding cassette domain-containing protein</fullName>
    </submittedName>
</protein>
<dbReference type="Gene3D" id="3.40.50.300">
    <property type="entry name" value="P-loop containing nucleotide triphosphate hydrolases"/>
    <property type="match status" value="1"/>
</dbReference>
<evidence type="ECO:0000256" key="2">
    <source>
        <dbReference type="ARBA" id="ARBA00022448"/>
    </source>
</evidence>
<dbReference type="EMBL" id="JAJEQF010000001">
    <property type="protein sequence ID" value="MCC2166296.1"/>
    <property type="molecule type" value="Genomic_DNA"/>
</dbReference>
<dbReference type="AlphaFoldDB" id="A0AAE3AR45"/>